<feature type="transmembrane region" description="Helical" evidence="1">
    <location>
        <begin position="37"/>
        <end position="57"/>
    </location>
</feature>
<evidence type="ECO:0000256" key="1">
    <source>
        <dbReference type="SAM" id="Phobius"/>
    </source>
</evidence>
<evidence type="ECO:0000313" key="3">
    <source>
        <dbReference type="Proteomes" id="UP000191040"/>
    </source>
</evidence>
<evidence type="ECO:0000313" key="2">
    <source>
        <dbReference type="EMBL" id="SKB09018.1"/>
    </source>
</evidence>
<evidence type="ECO:0008006" key="4">
    <source>
        <dbReference type="Google" id="ProtNLM"/>
    </source>
</evidence>
<keyword evidence="1" id="KW-0472">Membrane</keyword>
<dbReference type="STRING" id="1736691.SAMN06295964_2447"/>
<protein>
    <recommendedName>
        <fullName evidence="4">WD40 repeat domain-containing protein</fullName>
    </recommendedName>
</protein>
<keyword evidence="1" id="KW-0812">Transmembrane</keyword>
<dbReference type="Proteomes" id="UP000191040">
    <property type="component" value="Chromosome I"/>
</dbReference>
<dbReference type="SUPFAM" id="SSF82171">
    <property type="entry name" value="DPP6 N-terminal domain-like"/>
    <property type="match status" value="1"/>
</dbReference>
<name>A0A1T4Z581_9ACTN</name>
<proteinExistence type="predicted"/>
<gene>
    <name evidence="2" type="ORF">SAMN06295964_2447</name>
</gene>
<keyword evidence="3" id="KW-1185">Reference proteome</keyword>
<dbReference type="AlphaFoldDB" id="A0A1T4Z581"/>
<accession>A0A1T4Z581</accession>
<reference evidence="3" key="1">
    <citation type="submission" date="2017-02" db="EMBL/GenBank/DDBJ databases">
        <authorList>
            <person name="Varghese N."/>
            <person name="Submissions S."/>
        </authorList>
    </citation>
    <scope>NUCLEOTIDE SEQUENCE [LARGE SCALE GENOMIC DNA]</scope>
    <source>
        <strain evidence="3">9H-4</strain>
    </source>
</reference>
<dbReference type="OrthoDB" id="3765694at2"/>
<keyword evidence="1" id="KW-1133">Transmembrane helix</keyword>
<dbReference type="EMBL" id="LT796768">
    <property type="protein sequence ID" value="SKB09018.1"/>
    <property type="molecule type" value="Genomic_DNA"/>
</dbReference>
<organism evidence="2 3">
    <name type="scientific">Aeromicrobium choanae</name>
    <dbReference type="NCBI Taxonomy" id="1736691"/>
    <lineage>
        <taxon>Bacteria</taxon>
        <taxon>Bacillati</taxon>
        <taxon>Actinomycetota</taxon>
        <taxon>Actinomycetes</taxon>
        <taxon>Propionibacteriales</taxon>
        <taxon>Nocardioidaceae</taxon>
        <taxon>Aeromicrobium</taxon>
    </lineage>
</organism>
<sequence length="397" mass="42020">MTDVIEQLRHHAQAEPVPELDLDAVMRRGRRVRRRRAAGRSIATLAVAAVVGTAVVLGSDRGAAPRLEVSTSITASDVDLVSAAYRTGGAFSRGDMLWFSDPDYAVELGATIQLMYYTAEGVVAGVSDDDAGDARREYVYVGTDGSVRELDLPGKVVPGTDAQADRLAYLTKEGGGYRIHVVEASTGRELATHEFDAPYSWAGWDVPPIGLTGDFVVLGVDDAQRVIDWRTGERVADVPQGQLPSTGGGRALGGERAGVTYELGDSTALRTTSDLAVTDESGEHPWASNDLSPDGRFVQTTNTTVGVDGQGRVTEVYRGIGGDVVTDPVVHVTDVATGRRITLPGHSHTYGWTPDGRLMRVDGTKVTTCDAASGACTSRTVPDGDGAIHMAGRYFGS</sequence>
<dbReference type="RefSeq" id="WP_153302999.1">
    <property type="nucleotide sequence ID" value="NZ_LT796768.1"/>
</dbReference>